<accession>A0ABP0C1Y3</accession>
<feature type="region of interest" description="Disordered" evidence="1">
    <location>
        <begin position="547"/>
        <end position="579"/>
    </location>
</feature>
<dbReference type="PANTHER" id="PTHR12984">
    <property type="entry name" value="SCY1-RELATED S/T PROTEIN KINASE-LIKE"/>
    <property type="match status" value="1"/>
</dbReference>
<dbReference type="Gene3D" id="1.10.510.10">
    <property type="entry name" value="Transferase(Phosphotransferase) domain 1"/>
    <property type="match status" value="1"/>
</dbReference>
<gene>
    <name evidence="3" type="primary">CEX1</name>
    <name evidence="3" type="ORF">SEUCBS140593_006086</name>
</gene>
<comment type="caution">
    <text evidence="3">The sequence shown here is derived from an EMBL/GenBank/DDBJ whole genome shotgun (WGS) entry which is preliminary data.</text>
</comment>
<evidence type="ECO:0000313" key="3">
    <source>
        <dbReference type="EMBL" id="CAK7225979.1"/>
    </source>
</evidence>
<dbReference type="PANTHER" id="PTHR12984:SF3">
    <property type="entry name" value="N-TERMINAL KINASE-LIKE PROTEIN"/>
    <property type="match status" value="1"/>
</dbReference>
<sequence length="827" mass="88867">MDFLKSAVASAISKGPAFPYSFGDRVDLDPSIWTLYNGTRREDGSNCSIFSFDVTANKARLPLARNALKKLRTLRHPGVIKVLDTVETDTYIYIATERLVPLRWHVKRKSLSPETLKWGLFNIARTIKFINDDASSVHGSLKVASIFTSESGEWKLGGFEVLSNVKDDDANIYNYGSLVPDAGRYTPPELARGRWDTIKRSNHWVVDSFNFGVLIYEVFNGDYAGSDQAGQTKNVPPTMQTGYKRLLNANPKSRISVANFLDMGQRHGAFFDSPLIKLTDGIENLGVKTESEREQFLEDLDELTDDFPEDFFKMKVLPELLKSVEFGGGGPKAFGIVMKVGTKLSNDDFESRVTPVVIRLFANPDRAIRVCLLDNLPLMIDRFTQRIVNDKIFPQVVGGFTDLAPIVREQTLKSVLVFVPKLSDRTINGELLRHLAKTANDEQPGIRTNTTICLGKIAKNLGTSSRSKVLIAAFSRSLRDPFVHARNAALLALAATSEYFAPEDITARILPAICTILLDKEKLVRDQGTKTMDVFMQRVRKAAAAMPDTVLPPAATSSEANGGARMSTPQPDPGNASAASSWAGWAISSFTNKMSSAAGEIESGAAAQSGTPAATQPSQASAPSRPNMLSTSSASNLHRQALRSPSASQPVSRIASSSNIAGDSFFADAADDTVNDDEGVDDAWGAMDDGFGDDDGGDAWGNDGDSSNENADPFKPKKTTTAASSRSVSGTGGVQPFGNDDAEPDFAGWLAAQEAKKKGAVAGGKALPKGLAKSGTSAPLAKRPAAAKPAAKPTAKPVAKPVAKPAAKKINLAPKDNDDDDGWGDGW</sequence>
<feature type="compositionally biased region" description="Acidic residues" evidence="1">
    <location>
        <begin position="817"/>
        <end position="827"/>
    </location>
</feature>
<dbReference type="PROSITE" id="PS50011">
    <property type="entry name" value="PROTEIN_KINASE_DOM"/>
    <property type="match status" value="1"/>
</dbReference>
<dbReference type="InterPro" id="IPR000719">
    <property type="entry name" value="Prot_kinase_dom"/>
</dbReference>
<name>A0ABP0C1Y3_9PEZI</name>
<dbReference type="Proteomes" id="UP001642482">
    <property type="component" value="Unassembled WGS sequence"/>
</dbReference>
<dbReference type="Gene3D" id="1.25.10.10">
    <property type="entry name" value="Leucine-rich Repeat Variant"/>
    <property type="match status" value="1"/>
</dbReference>
<dbReference type="Pfam" id="PF00069">
    <property type="entry name" value="Pkinase"/>
    <property type="match status" value="1"/>
</dbReference>
<keyword evidence="4" id="KW-1185">Reference proteome</keyword>
<reference evidence="3 4" key="1">
    <citation type="submission" date="2024-01" db="EMBL/GenBank/DDBJ databases">
        <authorList>
            <person name="Allen C."/>
            <person name="Tagirdzhanova G."/>
        </authorList>
    </citation>
    <scope>NUCLEOTIDE SEQUENCE [LARGE SCALE GENOMIC DNA]</scope>
</reference>
<evidence type="ECO:0000313" key="4">
    <source>
        <dbReference type="Proteomes" id="UP001642482"/>
    </source>
</evidence>
<protein>
    <submittedName>
        <fullName evidence="3">Nuclear aminoacylation-dependent tRNA export pathway component</fullName>
    </submittedName>
</protein>
<organism evidence="3 4">
    <name type="scientific">Sporothrix eucalyptigena</name>
    <dbReference type="NCBI Taxonomy" id="1812306"/>
    <lineage>
        <taxon>Eukaryota</taxon>
        <taxon>Fungi</taxon>
        <taxon>Dikarya</taxon>
        <taxon>Ascomycota</taxon>
        <taxon>Pezizomycotina</taxon>
        <taxon>Sordariomycetes</taxon>
        <taxon>Sordariomycetidae</taxon>
        <taxon>Ophiostomatales</taxon>
        <taxon>Ophiostomataceae</taxon>
        <taxon>Sporothrix</taxon>
    </lineage>
</organism>
<evidence type="ECO:0000256" key="1">
    <source>
        <dbReference type="SAM" id="MobiDB-lite"/>
    </source>
</evidence>
<feature type="compositionally biased region" description="Polar residues" evidence="1">
    <location>
        <begin position="719"/>
        <end position="729"/>
    </location>
</feature>
<feature type="compositionally biased region" description="Polar residues" evidence="1">
    <location>
        <begin position="627"/>
        <end position="655"/>
    </location>
</feature>
<dbReference type="InterPro" id="IPR011989">
    <property type="entry name" value="ARM-like"/>
</dbReference>
<dbReference type="SUPFAM" id="SSF48371">
    <property type="entry name" value="ARM repeat"/>
    <property type="match status" value="1"/>
</dbReference>
<dbReference type="InterPro" id="IPR011009">
    <property type="entry name" value="Kinase-like_dom_sf"/>
</dbReference>
<proteinExistence type="predicted"/>
<dbReference type="SUPFAM" id="SSF56112">
    <property type="entry name" value="Protein kinase-like (PK-like)"/>
    <property type="match status" value="1"/>
</dbReference>
<dbReference type="EMBL" id="CAWUHD010000063">
    <property type="protein sequence ID" value="CAK7225979.1"/>
    <property type="molecule type" value="Genomic_DNA"/>
</dbReference>
<feature type="compositionally biased region" description="Low complexity" evidence="1">
    <location>
        <begin position="601"/>
        <end position="624"/>
    </location>
</feature>
<feature type="compositionally biased region" description="Low complexity" evidence="1">
    <location>
        <begin position="763"/>
        <end position="809"/>
    </location>
</feature>
<evidence type="ECO:0000259" key="2">
    <source>
        <dbReference type="PROSITE" id="PS50011"/>
    </source>
</evidence>
<feature type="region of interest" description="Disordered" evidence="1">
    <location>
        <begin position="601"/>
        <end position="655"/>
    </location>
</feature>
<dbReference type="InterPro" id="IPR051177">
    <property type="entry name" value="CIK-Related_Protein"/>
</dbReference>
<dbReference type="Gene3D" id="3.30.200.20">
    <property type="entry name" value="Phosphorylase Kinase, domain 1"/>
    <property type="match status" value="1"/>
</dbReference>
<feature type="domain" description="Protein kinase" evidence="2">
    <location>
        <begin position="1"/>
        <end position="270"/>
    </location>
</feature>
<feature type="compositionally biased region" description="Acidic residues" evidence="1">
    <location>
        <begin position="670"/>
        <end position="681"/>
    </location>
</feature>
<feature type="region of interest" description="Disordered" evidence="1">
    <location>
        <begin position="670"/>
        <end position="827"/>
    </location>
</feature>
<dbReference type="InterPro" id="IPR016024">
    <property type="entry name" value="ARM-type_fold"/>
</dbReference>